<evidence type="ECO:0000256" key="3">
    <source>
        <dbReference type="ARBA" id="ARBA00023012"/>
    </source>
</evidence>
<dbReference type="FunFam" id="3.40.50.300:FF:000006">
    <property type="entry name" value="DNA-binding transcriptional regulator NtrC"/>
    <property type="match status" value="1"/>
</dbReference>
<comment type="caution">
    <text evidence="12">The sequence shown here is derived from an EMBL/GenBank/DDBJ whole genome shotgun (WGS) entry which is preliminary data.</text>
</comment>
<dbReference type="InterPro" id="IPR025944">
    <property type="entry name" value="Sigma_54_int_dom_CS"/>
</dbReference>
<accession>A0A2T5VC67</accession>
<dbReference type="SUPFAM" id="SSF52540">
    <property type="entry name" value="P-loop containing nucleoside triphosphate hydrolases"/>
    <property type="match status" value="1"/>
</dbReference>
<dbReference type="SMART" id="SM00382">
    <property type="entry name" value="AAA"/>
    <property type="match status" value="1"/>
</dbReference>
<dbReference type="Pfam" id="PF00072">
    <property type="entry name" value="Response_reg"/>
    <property type="match status" value="1"/>
</dbReference>
<dbReference type="Pfam" id="PF00158">
    <property type="entry name" value="Sigma54_activat"/>
    <property type="match status" value="1"/>
</dbReference>
<evidence type="ECO:0000256" key="8">
    <source>
        <dbReference type="PROSITE-ProRule" id="PRU00169"/>
    </source>
</evidence>
<evidence type="ECO:0000256" key="5">
    <source>
        <dbReference type="ARBA" id="ARBA00023125"/>
    </source>
</evidence>
<dbReference type="Pfam" id="PF25601">
    <property type="entry name" value="AAA_lid_14"/>
    <property type="match status" value="1"/>
</dbReference>
<dbReference type="Gene3D" id="1.10.10.60">
    <property type="entry name" value="Homeodomain-like"/>
    <property type="match status" value="1"/>
</dbReference>
<evidence type="ECO:0000313" key="12">
    <source>
        <dbReference type="EMBL" id="PTW61339.1"/>
    </source>
</evidence>
<keyword evidence="13" id="KW-1185">Reference proteome</keyword>
<reference evidence="12 13" key="1">
    <citation type="submission" date="2018-04" db="EMBL/GenBank/DDBJ databases">
        <title>Genomic Encyclopedia of Archaeal and Bacterial Type Strains, Phase II (KMG-II): from individual species to whole genera.</title>
        <authorList>
            <person name="Goeker M."/>
        </authorList>
    </citation>
    <scope>NUCLEOTIDE SEQUENCE [LARGE SCALE GENOMIC DNA]</scope>
    <source>
        <strain evidence="12 13">DSM 23382</strain>
    </source>
</reference>
<keyword evidence="2" id="KW-0067">ATP-binding</keyword>
<dbReference type="OrthoDB" id="9802388at2"/>
<dbReference type="AlphaFoldDB" id="A0A2T5VC67"/>
<dbReference type="GO" id="GO:0005524">
    <property type="term" value="F:ATP binding"/>
    <property type="evidence" value="ECO:0007669"/>
    <property type="project" value="UniProtKB-KW"/>
</dbReference>
<protein>
    <submittedName>
        <fullName evidence="12">DNA-binding NtrC family response regulator</fullName>
    </submittedName>
</protein>
<evidence type="ECO:0000256" key="6">
    <source>
        <dbReference type="ARBA" id="ARBA00023159"/>
    </source>
</evidence>
<feature type="region of interest" description="Disordered" evidence="9">
    <location>
        <begin position="392"/>
        <end position="432"/>
    </location>
</feature>
<dbReference type="Proteomes" id="UP000244081">
    <property type="component" value="Unassembled WGS sequence"/>
</dbReference>
<dbReference type="CDD" id="cd00009">
    <property type="entry name" value="AAA"/>
    <property type="match status" value="1"/>
</dbReference>
<dbReference type="Gene3D" id="1.10.8.60">
    <property type="match status" value="1"/>
</dbReference>
<comment type="caution">
    <text evidence="8">Lacks conserved residue(s) required for the propagation of feature annotation.</text>
</comment>
<dbReference type="InterPro" id="IPR002197">
    <property type="entry name" value="HTH_Fis"/>
</dbReference>
<keyword evidence="7" id="KW-0804">Transcription</keyword>
<keyword evidence="4" id="KW-0805">Transcription regulation</keyword>
<keyword evidence="6" id="KW-0010">Activator</keyword>
<dbReference type="PROSITE" id="PS00688">
    <property type="entry name" value="SIGMA54_INTERACT_3"/>
    <property type="match status" value="1"/>
</dbReference>
<dbReference type="Gene3D" id="3.40.50.300">
    <property type="entry name" value="P-loop containing nucleotide triphosphate hydrolases"/>
    <property type="match status" value="1"/>
</dbReference>
<dbReference type="GO" id="GO:0006355">
    <property type="term" value="P:regulation of DNA-templated transcription"/>
    <property type="evidence" value="ECO:0007669"/>
    <property type="project" value="InterPro"/>
</dbReference>
<dbReference type="SUPFAM" id="SSF46689">
    <property type="entry name" value="Homeodomain-like"/>
    <property type="match status" value="1"/>
</dbReference>
<dbReference type="Pfam" id="PF02954">
    <property type="entry name" value="HTH_8"/>
    <property type="match status" value="1"/>
</dbReference>
<evidence type="ECO:0000313" key="13">
    <source>
        <dbReference type="Proteomes" id="UP000244081"/>
    </source>
</evidence>
<dbReference type="GO" id="GO:0043565">
    <property type="term" value="F:sequence-specific DNA binding"/>
    <property type="evidence" value="ECO:0007669"/>
    <property type="project" value="InterPro"/>
</dbReference>
<keyword evidence="3" id="KW-0902">Two-component regulatory system</keyword>
<dbReference type="Gene3D" id="3.40.50.2300">
    <property type="match status" value="1"/>
</dbReference>
<dbReference type="InterPro" id="IPR011006">
    <property type="entry name" value="CheY-like_superfamily"/>
</dbReference>
<dbReference type="PROSITE" id="PS50045">
    <property type="entry name" value="SIGMA54_INTERACT_4"/>
    <property type="match status" value="1"/>
</dbReference>
<dbReference type="InterPro" id="IPR003593">
    <property type="entry name" value="AAA+_ATPase"/>
</dbReference>
<evidence type="ECO:0000256" key="7">
    <source>
        <dbReference type="ARBA" id="ARBA00023163"/>
    </source>
</evidence>
<dbReference type="GO" id="GO:0000160">
    <property type="term" value="P:phosphorelay signal transduction system"/>
    <property type="evidence" value="ECO:0007669"/>
    <property type="project" value="UniProtKB-KW"/>
</dbReference>
<evidence type="ECO:0000256" key="9">
    <source>
        <dbReference type="SAM" id="MobiDB-lite"/>
    </source>
</evidence>
<dbReference type="PROSITE" id="PS50110">
    <property type="entry name" value="RESPONSE_REGULATORY"/>
    <property type="match status" value="1"/>
</dbReference>
<evidence type="ECO:0000256" key="2">
    <source>
        <dbReference type="ARBA" id="ARBA00022840"/>
    </source>
</evidence>
<keyword evidence="1" id="KW-0547">Nucleotide-binding</keyword>
<dbReference type="EMBL" id="QAYG01000002">
    <property type="protein sequence ID" value="PTW61339.1"/>
    <property type="molecule type" value="Genomic_DNA"/>
</dbReference>
<dbReference type="InterPro" id="IPR001789">
    <property type="entry name" value="Sig_transdc_resp-reg_receiver"/>
</dbReference>
<feature type="domain" description="Response regulatory" evidence="11">
    <location>
        <begin position="9"/>
        <end position="121"/>
    </location>
</feature>
<proteinExistence type="predicted"/>
<dbReference type="PANTHER" id="PTHR32071">
    <property type="entry name" value="TRANSCRIPTIONAL REGULATORY PROTEIN"/>
    <property type="match status" value="1"/>
</dbReference>
<dbReference type="SUPFAM" id="SSF52172">
    <property type="entry name" value="CheY-like"/>
    <property type="match status" value="1"/>
</dbReference>
<feature type="compositionally biased region" description="Low complexity" evidence="9">
    <location>
        <begin position="408"/>
        <end position="431"/>
    </location>
</feature>
<organism evidence="12 13">
    <name type="scientific">Breoghania corrubedonensis</name>
    <dbReference type="NCBI Taxonomy" id="665038"/>
    <lineage>
        <taxon>Bacteria</taxon>
        <taxon>Pseudomonadati</taxon>
        <taxon>Pseudomonadota</taxon>
        <taxon>Alphaproteobacteria</taxon>
        <taxon>Hyphomicrobiales</taxon>
        <taxon>Stappiaceae</taxon>
        <taxon>Breoghania</taxon>
    </lineage>
</organism>
<dbReference type="RefSeq" id="WP_107989209.1">
    <property type="nucleotide sequence ID" value="NZ_QAYG01000002.1"/>
</dbReference>
<dbReference type="InterPro" id="IPR027417">
    <property type="entry name" value="P-loop_NTPase"/>
</dbReference>
<dbReference type="InterPro" id="IPR009057">
    <property type="entry name" value="Homeodomain-like_sf"/>
</dbReference>
<sequence>MTNREFGNAPVLAVGEVLENDARRSALREAGIAVETAPDGATALKALEGACQRVVLVAEELDDMDGAALIRMLAERDLSHTVVLVLTARGAVDAARVRGAFDFLVEPVEALRLSTTLRNARERAILHAAVEDLSPDMGPAGYFGFIGRSVAMRSVYRMVESVARSRATVFITGESGTGKEVCAEAIHQAGPRAQEPFVFLDCAHLPADRLEAEIFGHAPDAGPATTFGPGGAALRADGGTLFIRDVCALDIELQAKLLHFLQTGRFTPHGTGREMAVDVRVICATDCDPMQEVTSGRFREDLFYRLHVLPIHLPPLREREGDAVDIAVRMLREAAAEAGKSFRSLTPQARAMLASYDWPGNVRELQAVIHCAVEAHEGEVLTADMLPARISGETGDASGVAHPAGATAPEAEPQADPAGGPEPGPQGAEGDTMLGLAVGETLAEMERRFIEATIEACNGSLPRAARTLGVSPSTLYRKRESWGTPG</sequence>
<evidence type="ECO:0000259" key="11">
    <source>
        <dbReference type="PROSITE" id="PS50110"/>
    </source>
</evidence>
<name>A0A2T5VC67_9HYPH</name>
<dbReference type="PANTHER" id="PTHR32071:SF117">
    <property type="entry name" value="PTS-DEPENDENT DIHYDROXYACETONE KINASE OPERON REGULATORY PROTEIN-RELATED"/>
    <property type="match status" value="1"/>
</dbReference>
<evidence type="ECO:0000256" key="1">
    <source>
        <dbReference type="ARBA" id="ARBA00022741"/>
    </source>
</evidence>
<dbReference type="InterPro" id="IPR058031">
    <property type="entry name" value="AAA_lid_NorR"/>
</dbReference>
<feature type="domain" description="Sigma-54 factor interaction" evidence="10">
    <location>
        <begin position="145"/>
        <end position="374"/>
    </location>
</feature>
<evidence type="ECO:0000256" key="4">
    <source>
        <dbReference type="ARBA" id="ARBA00023015"/>
    </source>
</evidence>
<dbReference type="InterPro" id="IPR002078">
    <property type="entry name" value="Sigma_54_int"/>
</dbReference>
<keyword evidence="5 12" id="KW-0238">DNA-binding</keyword>
<gene>
    <name evidence="12" type="ORF">C8N35_10248</name>
</gene>
<evidence type="ECO:0000259" key="10">
    <source>
        <dbReference type="PROSITE" id="PS50045"/>
    </source>
</evidence>